<dbReference type="PANTHER" id="PTHR35908">
    <property type="entry name" value="HYPOTHETICAL FUSION PROTEIN"/>
    <property type="match status" value="1"/>
</dbReference>
<evidence type="ECO:0000313" key="3">
    <source>
        <dbReference type="Proteomes" id="UP000612585"/>
    </source>
</evidence>
<organism evidence="2 3">
    <name type="scientific">Virgisporangium aurantiacum</name>
    <dbReference type="NCBI Taxonomy" id="175570"/>
    <lineage>
        <taxon>Bacteria</taxon>
        <taxon>Bacillati</taxon>
        <taxon>Actinomycetota</taxon>
        <taxon>Actinomycetes</taxon>
        <taxon>Micromonosporales</taxon>
        <taxon>Micromonosporaceae</taxon>
        <taxon>Virgisporangium</taxon>
    </lineage>
</organism>
<dbReference type="AlphaFoldDB" id="A0A8J3ZB91"/>
<dbReference type="InterPro" id="IPR041581">
    <property type="entry name" value="Glyoxalase_6"/>
</dbReference>
<dbReference type="RefSeq" id="WP_204005093.1">
    <property type="nucleotide sequence ID" value="NZ_BOPG01000057.1"/>
</dbReference>
<proteinExistence type="predicted"/>
<sequence>MTDETGATPALPAWPVFIGVTVDTTDPERLAGFWSALLEVPVEHRSDIEIHLARQPNRGVAVAFQRVAEPTAGKNRLHLDLLVKDLPAARRRAIELGANEVEEHKRDGFHWLVAADPDGNRFCLIEPPPTTDD</sequence>
<dbReference type="Proteomes" id="UP000612585">
    <property type="component" value="Unassembled WGS sequence"/>
</dbReference>
<comment type="caution">
    <text evidence="2">The sequence shown here is derived from an EMBL/GenBank/DDBJ whole genome shotgun (WGS) entry which is preliminary data.</text>
</comment>
<accession>A0A8J3ZB91</accession>
<feature type="domain" description="VOC" evidence="1">
    <location>
        <begin position="16"/>
        <end position="127"/>
    </location>
</feature>
<reference evidence="2" key="1">
    <citation type="submission" date="2021-01" db="EMBL/GenBank/DDBJ databases">
        <title>Whole genome shotgun sequence of Virgisporangium aurantiacum NBRC 16421.</title>
        <authorList>
            <person name="Komaki H."/>
            <person name="Tamura T."/>
        </authorList>
    </citation>
    <scope>NUCLEOTIDE SEQUENCE</scope>
    <source>
        <strain evidence="2">NBRC 16421</strain>
    </source>
</reference>
<dbReference type="Pfam" id="PF18029">
    <property type="entry name" value="Glyoxalase_6"/>
    <property type="match status" value="1"/>
</dbReference>
<dbReference type="PANTHER" id="PTHR35908:SF1">
    <property type="entry name" value="CONSERVED PROTEIN"/>
    <property type="match status" value="1"/>
</dbReference>
<evidence type="ECO:0000313" key="2">
    <source>
        <dbReference type="EMBL" id="GIJ60602.1"/>
    </source>
</evidence>
<dbReference type="InterPro" id="IPR029068">
    <property type="entry name" value="Glyas_Bleomycin-R_OHBP_Dase"/>
</dbReference>
<dbReference type="EMBL" id="BOPG01000057">
    <property type="protein sequence ID" value="GIJ60602.1"/>
    <property type="molecule type" value="Genomic_DNA"/>
</dbReference>
<keyword evidence="3" id="KW-1185">Reference proteome</keyword>
<dbReference type="Gene3D" id="3.10.180.10">
    <property type="entry name" value="2,3-Dihydroxybiphenyl 1,2-Dioxygenase, domain 1"/>
    <property type="match status" value="1"/>
</dbReference>
<evidence type="ECO:0000259" key="1">
    <source>
        <dbReference type="PROSITE" id="PS51819"/>
    </source>
</evidence>
<dbReference type="CDD" id="cd06587">
    <property type="entry name" value="VOC"/>
    <property type="match status" value="1"/>
</dbReference>
<name>A0A8J3ZB91_9ACTN</name>
<dbReference type="InterPro" id="IPR037523">
    <property type="entry name" value="VOC_core"/>
</dbReference>
<gene>
    <name evidence="2" type="ORF">Vau01_081180</name>
</gene>
<dbReference type="PROSITE" id="PS51819">
    <property type="entry name" value="VOC"/>
    <property type="match status" value="1"/>
</dbReference>
<protein>
    <submittedName>
        <fullName evidence="2">Glyoxalase</fullName>
    </submittedName>
</protein>
<dbReference type="SUPFAM" id="SSF54593">
    <property type="entry name" value="Glyoxalase/Bleomycin resistance protein/Dihydroxybiphenyl dioxygenase"/>
    <property type="match status" value="1"/>
</dbReference>